<sequence length="77" mass="9177">MISDRKTSGVFVKTPVLVQDTYSVEEIAILFRVSRNSVYEWHKREDDPLPLRRMNGKKRGFFAYRDELLEWSKRNAV</sequence>
<dbReference type="OMA" id="WHKREDD"/>
<accession>A0A369NT83</accession>
<evidence type="ECO:0000313" key="1">
    <source>
        <dbReference type="EMBL" id="TNU94856.1"/>
    </source>
</evidence>
<name>A0A369NT83_EGGLN</name>
<evidence type="ECO:0000313" key="2">
    <source>
        <dbReference type="Proteomes" id="UP000312594"/>
    </source>
</evidence>
<reference evidence="1 2" key="1">
    <citation type="journal article" date="2005" name="Appl. Environ. Microbiol.">
        <title>Intestinal bacterial communities that produce active estrogen-like compounds enterodiol and enterolactone in humans.</title>
        <authorList>
            <person name="Clavel T."/>
            <person name="Henderson G."/>
            <person name="Alpert C.A."/>
            <person name="Philippe C."/>
            <person name="Rigottier-Gois L."/>
            <person name="Dore J."/>
            <person name="Blaut M."/>
        </authorList>
    </citation>
    <scope>NUCLEOTIDE SEQUENCE [LARGE SCALE GENOMIC DNA]</scope>
    <source>
        <strain evidence="1 2">SECO-MT75m2</strain>
    </source>
</reference>
<dbReference type="RefSeq" id="WP_015760595.1">
    <property type="nucleotide sequence ID" value="NZ_CP021140.1"/>
</dbReference>
<dbReference type="AlphaFoldDB" id="A0A369NT83"/>
<gene>
    <name evidence="1" type="ORF">FIC87_03065</name>
</gene>
<proteinExistence type="predicted"/>
<comment type="caution">
    <text evidence="1">The sequence shown here is derived from an EMBL/GenBank/DDBJ whole genome shotgun (WGS) entry which is preliminary data.</text>
</comment>
<organism evidence="1 2">
    <name type="scientific">Eggerthella lenta</name>
    <name type="common">Eubacterium lentum</name>
    <dbReference type="NCBI Taxonomy" id="84112"/>
    <lineage>
        <taxon>Bacteria</taxon>
        <taxon>Bacillati</taxon>
        <taxon>Actinomycetota</taxon>
        <taxon>Coriobacteriia</taxon>
        <taxon>Eggerthellales</taxon>
        <taxon>Eggerthellaceae</taxon>
        <taxon>Eggerthella</taxon>
    </lineage>
</organism>
<dbReference type="Proteomes" id="UP000312594">
    <property type="component" value="Unassembled WGS sequence"/>
</dbReference>
<dbReference type="GeneID" id="69510334"/>
<protein>
    <submittedName>
        <fullName evidence="1">Helix-turn-helix domain-containing protein</fullName>
    </submittedName>
</protein>
<dbReference type="EMBL" id="VEVP01000004">
    <property type="protein sequence ID" value="TNU94856.1"/>
    <property type="molecule type" value="Genomic_DNA"/>
</dbReference>